<dbReference type="InterPro" id="IPR036388">
    <property type="entry name" value="WH-like_DNA-bd_sf"/>
</dbReference>
<dbReference type="Gene3D" id="1.10.10.10">
    <property type="entry name" value="Winged helix-like DNA-binding domain superfamily/Winged helix DNA-binding domain"/>
    <property type="match status" value="1"/>
</dbReference>
<name>A0A7W8EUZ6_STRST</name>
<protein>
    <submittedName>
        <fullName evidence="1">Uncharacterized protein</fullName>
    </submittedName>
</protein>
<accession>A0A7W8EUZ6</accession>
<reference evidence="1 2" key="1">
    <citation type="submission" date="2020-08" db="EMBL/GenBank/DDBJ databases">
        <title>Genomic Encyclopedia of Type Strains, Phase III (KMG-III): the genomes of soil and plant-associated and newly described type strains.</title>
        <authorList>
            <person name="Whitman W."/>
        </authorList>
    </citation>
    <scope>NUCLEOTIDE SEQUENCE [LARGE SCALE GENOMIC DNA]</scope>
    <source>
        <strain evidence="1 2">CECT 3146</strain>
    </source>
</reference>
<dbReference type="AlphaFoldDB" id="A0A7W8EUZ6"/>
<proteinExistence type="predicted"/>
<comment type="caution">
    <text evidence="1">The sequence shown here is derived from an EMBL/GenBank/DDBJ whole genome shotgun (WGS) entry which is preliminary data.</text>
</comment>
<dbReference type="EMBL" id="JACHJD010000005">
    <property type="protein sequence ID" value="MBB5104758.1"/>
    <property type="molecule type" value="Genomic_DNA"/>
</dbReference>
<dbReference type="Proteomes" id="UP000549009">
    <property type="component" value="Unassembled WGS sequence"/>
</dbReference>
<organism evidence="1 2">
    <name type="scientific">Streptomyces spectabilis</name>
    <dbReference type="NCBI Taxonomy" id="68270"/>
    <lineage>
        <taxon>Bacteria</taxon>
        <taxon>Bacillati</taxon>
        <taxon>Actinomycetota</taxon>
        <taxon>Actinomycetes</taxon>
        <taxon>Kitasatosporales</taxon>
        <taxon>Streptomycetaceae</taxon>
        <taxon>Streptomyces</taxon>
    </lineage>
</organism>
<evidence type="ECO:0000313" key="1">
    <source>
        <dbReference type="EMBL" id="MBB5104758.1"/>
    </source>
</evidence>
<sequence>MLRPLASRDVLHEREDGTFRLTPAAELLRQARAGMR</sequence>
<gene>
    <name evidence="1" type="ORF">FHS40_003842</name>
</gene>
<evidence type="ECO:0000313" key="2">
    <source>
        <dbReference type="Proteomes" id="UP000549009"/>
    </source>
</evidence>
<keyword evidence="2" id="KW-1185">Reference proteome</keyword>